<dbReference type="GO" id="GO:0000149">
    <property type="term" value="F:SNARE binding"/>
    <property type="evidence" value="ECO:0007669"/>
    <property type="project" value="TreeGrafter"/>
</dbReference>
<dbReference type="STRING" id="188477.A0A3S0Z902"/>
<dbReference type="GO" id="GO:0005886">
    <property type="term" value="C:plasma membrane"/>
    <property type="evidence" value="ECO:0007669"/>
    <property type="project" value="TreeGrafter"/>
</dbReference>
<dbReference type="InterPro" id="IPR051248">
    <property type="entry name" value="UPF0507/Ank_repeat_27"/>
</dbReference>
<keyword evidence="2" id="KW-1185">Reference proteome</keyword>
<evidence type="ECO:0000313" key="2">
    <source>
        <dbReference type="Proteomes" id="UP000271974"/>
    </source>
</evidence>
<dbReference type="AlphaFoldDB" id="A0A3S0Z902"/>
<accession>A0A3S0Z902</accession>
<dbReference type="GO" id="GO:0005085">
    <property type="term" value="F:guanyl-nucleotide exchange factor activity"/>
    <property type="evidence" value="ECO:0007669"/>
    <property type="project" value="TreeGrafter"/>
</dbReference>
<feature type="non-terminal residue" evidence="1">
    <location>
        <position position="1"/>
    </location>
</feature>
<feature type="non-terminal residue" evidence="1">
    <location>
        <position position="194"/>
    </location>
</feature>
<dbReference type="PANTHER" id="PTHR24170">
    <property type="entry name" value="ANKYRIN REPEAT DOMAIN-CONTAINING PROTEIN 27"/>
    <property type="match status" value="1"/>
</dbReference>
<dbReference type="PANTHER" id="PTHR24170:SF2">
    <property type="entry name" value="ANKYRIN REPEAT DOMAIN-CONTAINING PROTEIN 27"/>
    <property type="match status" value="1"/>
</dbReference>
<name>A0A3S0Z902_ELYCH</name>
<protein>
    <submittedName>
        <fullName evidence="1">Uncharacterized protein</fullName>
    </submittedName>
</protein>
<dbReference type="OrthoDB" id="411646at2759"/>
<dbReference type="GO" id="GO:0030133">
    <property type="term" value="C:transport vesicle"/>
    <property type="evidence" value="ECO:0007669"/>
    <property type="project" value="TreeGrafter"/>
</dbReference>
<dbReference type="GO" id="GO:0005770">
    <property type="term" value="C:late endosome"/>
    <property type="evidence" value="ECO:0007669"/>
    <property type="project" value="TreeGrafter"/>
</dbReference>
<reference evidence="1 2" key="1">
    <citation type="submission" date="2019-01" db="EMBL/GenBank/DDBJ databases">
        <title>A draft genome assembly of the solar-powered sea slug Elysia chlorotica.</title>
        <authorList>
            <person name="Cai H."/>
            <person name="Li Q."/>
            <person name="Fang X."/>
            <person name="Li J."/>
            <person name="Curtis N.E."/>
            <person name="Altenburger A."/>
            <person name="Shibata T."/>
            <person name="Feng M."/>
            <person name="Maeda T."/>
            <person name="Schwartz J.A."/>
            <person name="Shigenobu S."/>
            <person name="Lundholm N."/>
            <person name="Nishiyama T."/>
            <person name="Yang H."/>
            <person name="Hasebe M."/>
            <person name="Li S."/>
            <person name="Pierce S.K."/>
            <person name="Wang J."/>
        </authorList>
    </citation>
    <scope>NUCLEOTIDE SEQUENCE [LARGE SCALE GENOMIC DNA]</scope>
    <source>
        <strain evidence="1">EC2010</strain>
        <tissue evidence="1">Whole organism of an adult</tissue>
    </source>
</reference>
<dbReference type="GO" id="GO:0097422">
    <property type="term" value="C:tubular endosome"/>
    <property type="evidence" value="ECO:0007669"/>
    <property type="project" value="TreeGrafter"/>
</dbReference>
<organism evidence="1 2">
    <name type="scientific">Elysia chlorotica</name>
    <name type="common">Eastern emerald elysia</name>
    <name type="synonym">Sea slug</name>
    <dbReference type="NCBI Taxonomy" id="188477"/>
    <lineage>
        <taxon>Eukaryota</taxon>
        <taxon>Metazoa</taxon>
        <taxon>Spiralia</taxon>
        <taxon>Lophotrochozoa</taxon>
        <taxon>Mollusca</taxon>
        <taxon>Gastropoda</taxon>
        <taxon>Heterobranchia</taxon>
        <taxon>Euthyneura</taxon>
        <taxon>Panpulmonata</taxon>
        <taxon>Sacoglossa</taxon>
        <taxon>Placobranchoidea</taxon>
        <taxon>Plakobranchidae</taxon>
        <taxon>Elysia</taxon>
    </lineage>
</organism>
<dbReference type="GO" id="GO:0048812">
    <property type="term" value="P:neuron projection morphogenesis"/>
    <property type="evidence" value="ECO:0007669"/>
    <property type="project" value="TreeGrafter"/>
</dbReference>
<dbReference type="EMBL" id="RQTK01000932">
    <property type="protein sequence ID" value="RUS73473.1"/>
    <property type="molecule type" value="Genomic_DNA"/>
</dbReference>
<evidence type="ECO:0000313" key="1">
    <source>
        <dbReference type="EMBL" id="RUS73473.1"/>
    </source>
</evidence>
<dbReference type="Proteomes" id="UP000271974">
    <property type="component" value="Unassembled WGS sequence"/>
</dbReference>
<dbReference type="GO" id="GO:0045022">
    <property type="term" value="P:early endosome to late endosome transport"/>
    <property type="evidence" value="ECO:0007669"/>
    <property type="project" value="TreeGrafter"/>
</dbReference>
<comment type="caution">
    <text evidence="1">The sequence shown here is derived from an EMBL/GenBank/DDBJ whole genome shotgun (WGS) entry which is preliminary data.</text>
</comment>
<sequence>YITISGKTVSVYSTKVSTKYGFGASKEVSLLFSETFHSDVGECYRVFCIADFLNRNIDVAKGASSTVKHPSPASYQQCLDLLWSSPDRQKVKTSLDKIMESFAESYDSLEGETLRSIVDASNSHFTKAMQFLLRDSVVRKSARHNRQYMDNLKIAVETYMMNAVHKHLFGVITATMAGEDAEINKITRNLVDLQ</sequence>
<dbReference type="GO" id="GO:0043005">
    <property type="term" value="C:neuron projection"/>
    <property type="evidence" value="ECO:0007669"/>
    <property type="project" value="TreeGrafter"/>
</dbReference>
<dbReference type="GO" id="GO:0005769">
    <property type="term" value="C:early endosome"/>
    <property type="evidence" value="ECO:0007669"/>
    <property type="project" value="TreeGrafter"/>
</dbReference>
<proteinExistence type="predicted"/>
<gene>
    <name evidence="1" type="ORF">EGW08_018771</name>
</gene>